<evidence type="ECO:0008006" key="3">
    <source>
        <dbReference type="Google" id="ProtNLM"/>
    </source>
</evidence>
<comment type="caution">
    <text evidence="1">The sequence shown here is derived from an EMBL/GenBank/DDBJ whole genome shotgun (WGS) entry which is preliminary data.</text>
</comment>
<gene>
    <name evidence="1" type="ORF">DUNSADRAFT_13846</name>
</gene>
<name>A0ABQ7G8M7_DUNSA</name>
<reference evidence="1" key="1">
    <citation type="submission" date="2017-08" db="EMBL/GenBank/DDBJ databases">
        <authorList>
            <person name="Polle J.E."/>
            <person name="Barry K."/>
            <person name="Cushman J."/>
            <person name="Schmutz J."/>
            <person name="Tran D."/>
            <person name="Hathwaick L.T."/>
            <person name="Yim W.C."/>
            <person name="Jenkins J."/>
            <person name="Mckie-Krisberg Z.M."/>
            <person name="Prochnik S."/>
            <person name="Lindquist E."/>
            <person name="Dockter R.B."/>
            <person name="Adam C."/>
            <person name="Molina H."/>
            <person name="Bunkerborg J."/>
            <person name="Jin E."/>
            <person name="Buchheim M."/>
            <person name="Magnuson J."/>
        </authorList>
    </citation>
    <scope>NUCLEOTIDE SEQUENCE</scope>
    <source>
        <strain evidence="1">CCAP 19/18</strain>
    </source>
</reference>
<dbReference type="Proteomes" id="UP000815325">
    <property type="component" value="Unassembled WGS sequence"/>
</dbReference>
<dbReference type="InterPro" id="IPR050697">
    <property type="entry name" value="Adenylyl/Guanylyl_Cyclase_3/4"/>
</dbReference>
<dbReference type="InterPro" id="IPR029787">
    <property type="entry name" value="Nucleotide_cyclase"/>
</dbReference>
<protein>
    <recommendedName>
        <fullName evidence="3">Guanylate cyclase domain-containing protein</fullName>
    </recommendedName>
</protein>
<dbReference type="PANTHER" id="PTHR43081:SF1">
    <property type="entry name" value="ADENYLATE CYCLASE, TERMINAL-DIFFERENTIATION SPECIFIC"/>
    <property type="match status" value="1"/>
</dbReference>
<dbReference type="SUPFAM" id="SSF55073">
    <property type="entry name" value="Nucleotide cyclase"/>
    <property type="match status" value="1"/>
</dbReference>
<keyword evidence="2" id="KW-1185">Reference proteome</keyword>
<dbReference type="Gene3D" id="3.30.70.1230">
    <property type="entry name" value="Nucleotide cyclase"/>
    <property type="match status" value="1"/>
</dbReference>
<dbReference type="EMBL" id="MU069994">
    <property type="protein sequence ID" value="KAF5830914.1"/>
    <property type="molecule type" value="Genomic_DNA"/>
</dbReference>
<evidence type="ECO:0000313" key="2">
    <source>
        <dbReference type="Proteomes" id="UP000815325"/>
    </source>
</evidence>
<dbReference type="PANTHER" id="PTHR43081">
    <property type="entry name" value="ADENYLATE CYCLASE, TERMINAL-DIFFERENTIATION SPECIFIC-RELATED"/>
    <property type="match status" value="1"/>
</dbReference>
<sequence length="147" mass="16672">MWETLPDHVCDEAISLHHEITRTQLHIHHGYECGTEGDAFVLAFHTVADALVFAAAVQVELLHAKWPAQLLELEVCRPVYVPLPTMLNRQQSFFRKHLRKSDGGESIEYQEPELRELQKLPSQEVALTLEAATARTPAASRRHSLVM</sequence>
<accession>A0ABQ7G8M7</accession>
<organism evidence="1 2">
    <name type="scientific">Dunaliella salina</name>
    <name type="common">Green alga</name>
    <name type="synonym">Protococcus salinus</name>
    <dbReference type="NCBI Taxonomy" id="3046"/>
    <lineage>
        <taxon>Eukaryota</taxon>
        <taxon>Viridiplantae</taxon>
        <taxon>Chlorophyta</taxon>
        <taxon>core chlorophytes</taxon>
        <taxon>Chlorophyceae</taxon>
        <taxon>CS clade</taxon>
        <taxon>Chlamydomonadales</taxon>
        <taxon>Dunaliellaceae</taxon>
        <taxon>Dunaliella</taxon>
    </lineage>
</organism>
<proteinExistence type="predicted"/>
<evidence type="ECO:0000313" key="1">
    <source>
        <dbReference type="EMBL" id="KAF5830914.1"/>
    </source>
</evidence>